<dbReference type="KEGG" id="aup:AsAng_0037400"/>
<dbReference type="GO" id="GO:0005886">
    <property type="term" value="C:plasma membrane"/>
    <property type="evidence" value="ECO:0007669"/>
    <property type="project" value="UniProtKB-SubCell"/>
</dbReference>
<feature type="transmembrane region" description="Helical" evidence="6">
    <location>
        <begin position="25"/>
        <end position="45"/>
    </location>
</feature>
<name>A0A915YHA6_9BACT</name>
<dbReference type="Proteomes" id="UP001060919">
    <property type="component" value="Chromosome"/>
</dbReference>
<dbReference type="AlphaFoldDB" id="A0A915YHA6"/>
<organism evidence="8 9">
    <name type="scientific">Aureispira anguillae</name>
    <dbReference type="NCBI Taxonomy" id="2864201"/>
    <lineage>
        <taxon>Bacteria</taxon>
        <taxon>Pseudomonadati</taxon>
        <taxon>Bacteroidota</taxon>
        <taxon>Saprospiria</taxon>
        <taxon>Saprospirales</taxon>
        <taxon>Saprospiraceae</taxon>
        <taxon>Aureispira</taxon>
    </lineage>
</organism>
<evidence type="ECO:0000259" key="7">
    <source>
        <dbReference type="Pfam" id="PF06271"/>
    </source>
</evidence>
<evidence type="ECO:0000313" key="9">
    <source>
        <dbReference type="Proteomes" id="UP001060919"/>
    </source>
</evidence>
<keyword evidence="2" id="KW-1003">Cell membrane</keyword>
<feature type="domain" description="RDD" evidence="7">
    <location>
        <begin position="19"/>
        <end position="124"/>
    </location>
</feature>
<evidence type="ECO:0000256" key="1">
    <source>
        <dbReference type="ARBA" id="ARBA00004651"/>
    </source>
</evidence>
<accession>A0A915YHA6</accession>
<dbReference type="EMBL" id="AP026867">
    <property type="protein sequence ID" value="BDS13012.1"/>
    <property type="molecule type" value="Genomic_DNA"/>
</dbReference>
<reference evidence="8" key="1">
    <citation type="submission" date="2022-09" db="EMBL/GenBank/DDBJ databases">
        <title>Aureispira anguillicida sp. nov., isolated from Leptocephalus of Japanese eel Anguilla japonica.</title>
        <authorList>
            <person name="Yuasa K."/>
            <person name="Mekata T."/>
            <person name="Ikunari K."/>
        </authorList>
    </citation>
    <scope>NUCLEOTIDE SEQUENCE</scope>
    <source>
        <strain evidence="8">EL160426</strain>
    </source>
</reference>
<keyword evidence="9" id="KW-1185">Reference proteome</keyword>
<dbReference type="Pfam" id="PF06271">
    <property type="entry name" value="RDD"/>
    <property type="match status" value="1"/>
</dbReference>
<protein>
    <submittedName>
        <fullName evidence="8">RDD family protein</fullName>
    </submittedName>
</protein>
<evidence type="ECO:0000256" key="3">
    <source>
        <dbReference type="ARBA" id="ARBA00022692"/>
    </source>
</evidence>
<evidence type="ECO:0000256" key="4">
    <source>
        <dbReference type="ARBA" id="ARBA00022989"/>
    </source>
</evidence>
<evidence type="ECO:0000256" key="5">
    <source>
        <dbReference type="ARBA" id="ARBA00023136"/>
    </source>
</evidence>
<keyword evidence="3 6" id="KW-0812">Transmembrane</keyword>
<keyword evidence="5 6" id="KW-0472">Membrane</keyword>
<proteinExistence type="predicted"/>
<gene>
    <name evidence="8" type="ORF">AsAng_0037400</name>
</gene>
<feature type="transmembrane region" description="Helical" evidence="6">
    <location>
        <begin position="57"/>
        <end position="75"/>
    </location>
</feature>
<evidence type="ECO:0000313" key="8">
    <source>
        <dbReference type="EMBL" id="BDS13012.1"/>
    </source>
</evidence>
<sequence length="142" mass="16498">MKQYEILDEDLEFNNYKIAGKGARLGNFIIDTIGYFFIVFLHAMVLDGWLGLIPEDGSPFLGFYSFFLYVMYHAIPEHFLKKTPGKYVTNTIVVKEDENQLSFKDILIRNICRLIPFDTISFLISKNGWHDKISKTKVVYGQ</sequence>
<keyword evidence="4 6" id="KW-1133">Transmembrane helix</keyword>
<dbReference type="InterPro" id="IPR010432">
    <property type="entry name" value="RDD"/>
</dbReference>
<dbReference type="RefSeq" id="WP_264788341.1">
    <property type="nucleotide sequence ID" value="NZ_AP026867.1"/>
</dbReference>
<evidence type="ECO:0000256" key="6">
    <source>
        <dbReference type="SAM" id="Phobius"/>
    </source>
</evidence>
<dbReference type="InterPro" id="IPR051791">
    <property type="entry name" value="Pra-immunoreactive"/>
</dbReference>
<dbReference type="PANTHER" id="PTHR36115:SF4">
    <property type="entry name" value="MEMBRANE PROTEIN"/>
    <property type="match status" value="1"/>
</dbReference>
<comment type="subcellular location">
    <subcellularLocation>
        <location evidence="1">Cell membrane</location>
        <topology evidence="1">Multi-pass membrane protein</topology>
    </subcellularLocation>
</comment>
<evidence type="ECO:0000256" key="2">
    <source>
        <dbReference type="ARBA" id="ARBA00022475"/>
    </source>
</evidence>
<dbReference type="PANTHER" id="PTHR36115">
    <property type="entry name" value="PROLINE-RICH ANTIGEN HOMOLOG-RELATED"/>
    <property type="match status" value="1"/>
</dbReference>